<evidence type="ECO:0000313" key="2">
    <source>
        <dbReference type="Proteomes" id="UP000434475"/>
    </source>
</evidence>
<dbReference type="InterPro" id="IPR036388">
    <property type="entry name" value="WH-like_DNA-bd_sf"/>
</dbReference>
<proteinExistence type="predicted"/>
<dbReference type="GO" id="GO:0003677">
    <property type="term" value="F:DNA binding"/>
    <property type="evidence" value="ECO:0007669"/>
    <property type="project" value="InterPro"/>
</dbReference>
<dbReference type="Gene3D" id="1.10.10.10">
    <property type="entry name" value="Winged helix-like DNA-binding domain superfamily/Winged helix DNA-binding domain"/>
    <property type="match status" value="1"/>
</dbReference>
<dbReference type="InterPro" id="IPR016032">
    <property type="entry name" value="Sig_transdc_resp-reg_C-effctor"/>
</dbReference>
<dbReference type="GO" id="GO:0042173">
    <property type="term" value="P:regulation of sporulation resulting in formation of a cellular spore"/>
    <property type="evidence" value="ECO:0007669"/>
    <property type="project" value="InterPro"/>
</dbReference>
<accession>A0A6I2R9N9</accession>
<sequence length="110" mass="12022">MSTVSNRAINDYLSEVGIYHSSRAYEFLLIGIRAILDGAVDRYRAGAIYDYVANQAGVKSDQVDRAIRQAIRKTASPISNKEFLIRAADELKFTADANAFLFAGPSESSG</sequence>
<dbReference type="SUPFAM" id="SSF46894">
    <property type="entry name" value="C-terminal effector domain of the bipartite response regulators"/>
    <property type="match status" value="1"/>
</dbReference>
<dbReference type="GO" id="GO:0005737">
    <property type="term" value="C:cytoplasm"/>
    <property type="evidence" value="ECO:0007669"/>
    <property type="project" value="InterPro"/>
</dbReference>
<gene>
    <name evidence="1" type="ORF">GKE97_10790</name>
</gene>
<comment type="caution">
    <text evidence="1">The sequence shown here is derived from an EMBL/GenBank/DDBJ whole genome shotgun (WGS) entry which is preliminary data.</text>
</comment>
<dbReference type="RefSeq" id="WP_108981756.1">
    <property type="nucleotide sequence ID" value="NZ_JAQLWY010000020.1"/>
</dbReference>
<dbReference type="EMBL" id="WKPR01000009">
    <property type="protein sequence ID" value="MSB20002.1"/>
    <property type="molecule type" value="Genomic_DNA"/>
</dbReference>
<dbReference type="GO" id="GO:0005509">
    <property type="term" value="F:calcium ion binding"/>
    <property type="evidence" value="ECO:0007669"/>
    <property type="project" value="InterPro"/>
</dbReference>
<evidence type="ECO:0000313" key="1">
    <source>
        <dbReference type="EMBL" id="MSB20002.1"/>
    </source>
</evidence>
<protein>
    <submittedName>
        <fullName evidence="1">Uncharacterized protein</fullName>
    </submittedName>
</protein>
<dbReference type="GO" id="GO:0003700">
    <property type="term" value="F:DNA-binding transcription factor activity"/>
    <property type="evidence" value="ECO:0007669"/>
    <property type="project" value="InterPro"/>
</dbReference>
<name>A0A6I2R9N9_FLAPL</name>
<organism evidence="1 2">
    <name type="scientific">Flavonifractor plautii</name>
    <name type="common">Fusobacterium plautii</name>
    <dbReference type="NCBI Taxonomy" id="292800"/>
    <lineage>
        <taxon>Bacteria</taxon>
        <taxon>Bacillati</taxon>
        <taxon>Bacillota</taxon>
        <taxon>Clostridia</taxon>
        <taxon>Eubacteriales</taxon>
        <taxon>Oscillospiraceae</taxon>
        <taxon>Flavonifractor</taxon>
    </lineage>
</organism>
<reference evidence="1 2" key="1">
    <citation type="journal article" date="2019" name="Nat. Med.">
        <title>A library of human gut bacterial isolates paired with longitudinal multiomics data enables mechanistic microbiome research.</title>
        <authorList>
            <person name="Poyet M."/>
            <person name="Groussin M."/>
            <person name="Gibbons S.M."/>
            <person name="Avila-Pacheco J."/>
            <person name="Jiang X."/>
            <person name="Kearney S.M."/>
            <person name="Perrotta A.R."/>
            <person name="Berdy B."/>
            <person name="Zhao S."/>
            <person name="Lieberman T.D."/>
            <person name="Swanson P.K."/>
            <person name="Smith M."/>
            <person name="Roesemann S."/>
            <person name="Alexander J.E."/>
            <person name="Rich S.A."/>
            <person name="Livny J."/>
            <person name="Vlamakis H."/>
            <person name="Clish C."/>
            <person name="Bullock K."/>
            <person name="Deik A."/>
            <person name="Scott J."/>
            <person name="Pierce K.A."/>
            <person name="Xavier R.J."/>
            <person name="Alm E.J."/>
        </authorList>
    </citation>
    <scope>NUCLEOTIDE SEQUENCE [LARGE SCALE GENOMIC DNA]</scope>
    <source>
        <strain evidence="1 2">BIOML-A2</strain>
    </source>
</reference>
<dbReference type="AlphaFoldDB" id="A0A6I2R9N9"/>
<dbReference type="Proteomes" id="UP000434475">
    <property type="component" value="Unassembled WGS sequence"/>
</dbReference>